<evidence type="ECO:0000256" key="1">
    <source>
        <dbReference type="ARBA" id="ARBA00022962"/>
    </source>
</evidence>
<evidence type="ECO:0000259" key="2">
    <source>
        <dbReference type="Pfam" id="PF00117"/>
    </source>
</evidence>
<evidence type="ECO:0000313" key="3">
    <source>
        <dbReference type="EMBL" id="CCB86113.1"/>
    </source>
</evidence>
<dbReference type="KEGG" id="puv:PUV_11630"/>
<sequence length="188" mass="21008">MLLLIDNLDSFTYNLVHLFQELGASVHLLRSPFFCLDTCIRLKPSHIVIGPGPGNPQNYLYFDSLLTRFSGKVPILGVCLGHQGIAQVYGGQVKKALKPIHGKASLIQHAQKGIFHGLPSPFSAVRYHSLIVDHEHFPTCLEITAQSIDGEIMGFKHRSYQIEGVQFHPESIRSEHGAHLFQNFLNQT</sequence>
<dbReference type="GO" id="GO:0005829">
    <property type="term" value="C:cytosol"/>
    <property type="evidence" value="ECO:0007669"/>
    <property type="project" value="TreeGrafter"/>
</dbReference>
<keyword evidence="4" id="KW-1185">Reference proteome</keyword>
<dbReference type="AlphaFoldDB" id="F8KYZ0"/>
<dbReference type="PROSITE" id="PS51273">
    <property type="entry name" value="GATASE_TYPE_1"/>
    <property type="match status" value="1"/>
</dbReference>
<organism evidence="3 4">
    <name type="scientific">Parachlamydia acanthamoebae (strain UV7)</name>
    <dbReference type="NCBI Taxonomy" id="765952"/>
    <lineage>
        <taxon>Bacteria</taxon>
        <taxon>Pseudomonadati</taxon>
        <taxon>Chlamydiota</taxon>
        <taxon>Chlamydiia</taxon>
        <taxon>Parachlamydiales</taxon>
        <taxon>Parachlamydiaceae</taxon>
        <taxon>Parachlamydia</taxon>
    </lineage>
</organism>
<dbReference type="PRINTS" id="PR00097">
    <property type="entry name" value="ANTSNTHASEII"/>
</dbReference>
<dbReference type="InterPro" id="IPR050472">
    <property type="entry name" value="Anth_synth/Amidotransfase"/>
</dbReference>
<dbReference type="STRING" id="765952.PUV_11630"/>
<dbReference type="PRINTS" id="PR00096">
    <property type="entry name" value="GATASE"/>
</dbReference>
<dbReference type="HOGENOM" id="CLU_014340_1_2_0"/>
<keyword evidence="3" id="KW-0808">Transferase</keyword>
<reference evidence="3 4" key="2">
    <citation type="journal article" date="2011" name="Mol. Biol. Evol.">
        <title>Unity in variety--the pan-genome of the Chlamydiae.</title>
        <authorList>
            <person name="Collingro A."/>
            <person name="Tischler P."/>
            <person name="Weinmaier T."/>
            <person name="Penz T."/>
            <person name="Heinz E."/>
            <person name="Brunham R.C."/>
            <person name="Read T.D."/>
            <person name="Bavoil P.M."/>
            <person name="Sachse K."/>
            <person name="Kahane S."/>
            <person name="Friedman M.G."/>
            <person name="Rattei T."/>
            <person name="Myers G.S."/>
            <person name="Horn M."/>
        </authorList>
    </citation>
    <scope>NUCLEOTIDE SEQUENCE [LARGE SCALE GENOMIC DNA]</scope>
    <source>
        <strain evidence="4">UV7</strain>
    </source>
</reference>
<dbReference type="GO" id="GO:0004049">
    <property type="term" value="F:anthranilate synthase activity"/>
    <property type="evidence" value="ECO:0007669"/>
    <property type="project" value="TreeGrafter"/>
</dbReference>
<dbReference type="PANTHER" id="PTHR43418:SF4">
    <property type="entry name" value="MULTIFUNCTIONAL TRYPTOPHAN BIOSYNTHESIS PROTEIN"/>
    <property type="match status" value="1"/>
</dbReference>
<accession>F8KYZ0</accession>
<dbReference type="InterPro" id="IPR017926">
    <property type="entry name" value="GATASE"/>
</dbReference>
<dbReference type="InterPro" id="IPR006221">
    <property type="entry name" value="TrpG/PapA_dom"/>
</dbReference>
<dbReference type="SUPFAM" id="SSF52317">
    <property type="entry name" value="Class I glutamine amidotransferase-like"/>
    <property type="match status" value="1"/>
</dbReference>
<dbReference type="PRINTS" id="PR00099">
    <property type="entry name" value="CPSGATASE"/>
</dbReference>
<dbReference type="GO" id="GO:0000162">
    <property type="term" value="P:L-tryptophan biosynthetic process"/>
    <property type="evidence" value="ECO:0007669"/>
    <property type="project" value="TreeGrafter"/>
</dbReference>
<gene>
    <name evidence="3" type="primary">pabA</name>
    <name evidence="3" type="ordered locus">PUV_11630</name>
</gene>
<dbReference type="GO" id="GO:0046820">
    <property type="term" value="F:4-amino-4-deoxychorismate synthase activity"/>
    <property type="evidence" value="ECO:0007669"/>
    <property type="project" value="UniProtKB-EC"/>
</dbReference>
<keyword evidence="1 3" id="KW-0315">Glutamine amidotransferase</keyword>
<dbReference type="NCBIfam" id="TIGR00566">
    <property type="entry name" value="trpG_papA"/>
    <property type="match status" value="1"/>
</dbReference>
<dbReference type="CDD" id="cd01743">
    <property type="entry name" value="GATase1_Anthranilate_Synthase"/>
    <property type="match status" value="1"/>
</dbReference>
<dbReference type="FunFam" id="3.40.50.880:FF:000003">
    <property type="entry name" value="Anthranilate synthase component II"/>
    <property type="match status" value="1"/>
</dbReference>
<proteinExistence type="predicted"/>
<keyword evidence="3" id="KW-0032">Aminotransferase</keyword>
<dbReference type="OrthoDB" id="9802219at2"/>
<name>F8KYZ0_PARAV</name>
<dbReference type="PANTHER" id="PTHR43418">
    <property type="entry name" value="MULTIFUNCTIONAL TRYPTOPHAN BIOSYNTHESIS PROTEIN-RELATED"/>
    <property type="match status" value="1"/>
</dbReference>
<dbReference type="Gene3D" id="3.40.50.880">
    <property type="match status" value="1"/>
</dbReference>
<dbReference type="Pfam" id="PF00117">
    <property type="entry name" value="GATase"/>
    <property type="match status" value="1"/>
</dbReference>
<protein>
    <submittedName>
        <fullName evidence="3">Para-aminobenzoate synthase glutamine amidotransferase component II</fullName>
        <ecNumber evidence="3">2.6.1.85</ecNumber>
    </submittedName>
</protein>
<dbReference type="EC" id="2.6.1.85" evidence="3"/>
<dbReference type="InterPro" id="IPR029062">
    <property type="entry name" value="Class_I_gatase-like"/>
</dbReference>
<reference key="1">
    <citation type="journal article" date="2011" name="Mol. Biol. Evol.">
        <title>Unity in variety -- the pan-genome of the Chlamydiae.</title>
        <authorList>
            <person name="Collingro A."/>
            <person name="Tischler P."/>
            <person name="Weinmaier T."/>
            <person name="Penz T."/>
            <person name="Heinz E."/>
            <person name="Brunham R.C."/>
            <person name="Read T.D."/>
            <person name="Bavoil P.M."/>
            <person name="Sachse K."/>
            <person name="Kahane S."/>
            <person name="Friedman M.G."/>
            <person name="Rattei T."/>
            <person name="Myers G.S.A."/>
            <person name="Horn M."/>
        </authorList>
    </citation>
    <scope>NUCLEOTIDE SEQUENCE</scope>
    <source>
        <strain>UV7</strain>
    </source>
</reference>
<dbReference type="Proteomes" id="UP000000495">
    <property type="component" value="Chromosome"/>
</dbReference>
<dbReference type="eggNOG" id="COG0512">
    <property type="taxonomic scope" value="Bacteria"/>
</dbReference>
<dbReference type="RefSeq" id="WP_013924798.1">
    <property type="nucleotide sequence ID" value="NC_015702.1"/>
</dbReference>
<dbReference type="GO" id="GO:0046654">
    <property type="term" value="P:tetrahydrofolate biosynthetic process"/>
    <property type="evidence" value="ECO:0007669"/>
    <property type="project" value="TreeGrafter"/>
</dbReference>
<dbReference type="EMBL" id="FR872580">
    <property type="protein sequence ID" value="CCB86113.1"/>
    <property type="molecule type" value="Genomic_DNA"/>
</dbReference>
<evidence type="ECO:0000313" key="4">
    <source>
        <dbReference type="Proteomes" id="UP000000495"/>
    </source>
</evidence>
<feature type="domain" description="Glutamine amidotransferase" evidence="2">
    <location>
        <begin position="3"/>
        <end position="186"/>
    </location>
</feature>